<name>A0A1G6BA95_9BACT</name>
<evidence type="ECO:0000313" key="6">
    <source>
        <dbReference type="Proteomes" id="UP000198771"/>
    </source>
</evidence>
<keyword evidence="6" id="KW-1185">Reference proteome</keyword>
<dbReference type="SMART" id="SM00318">
    <property type="entry name" value="SNc"/>
    <property type="match status" value="1"/>
</dbReference>
<dbReference type="PROSITE" id="PS01284">
    <property type="entry name" value="TNASE_2"/>
    <property type="match status" value="1"/>
</dbReference>
<proteinExistence type="predicted"/>
<dbReference type="PANTHER" id="PTHR12302:SF3">
    <property type="entry name" value="SERINE_THREONINE-PROTEIN KINASE 31"/>
    <property type="match status" value="1"/>
</dbReference>
<keyword evidence="3" id="KW-0378">Hydrolase</keyword>
<dbReference type="InterPro" id="IPR035451">
    <property type="entry name" value="Ada-like_dom_sf"/>
</dbReference>
<gene>
    <name evidence="5" type="ORF">SAMN05660653_00838</name>
</gene>
<dbReference type="Proteomes" id="UP000198771">
    <property type="component" value="Unassembled WGS sequence"/>
</dbReference>
<dbReference type="AlphaFoldDB" id="A0A1G6BA95"/>
<evidence type="ECO:0000256" key="1">
    <source>
        <dbReference type="ARBA" id="ARBA00022722"/>
    </source>
</evidence>
<dbReference type="GO" id="GO:0004519">
    <property type="term" value="F:endonuclease activity"/>
    <property type="evidence" value="ECO:0007669"/>
    <property type="project" value="UniProtKB-KW"/>
</dbReference>
<evidence type="ECO:0000313" key="5">
    <source>
        <dbReference type="EMBL" id="SDB17547.1"/>
    </source>
</evidence>
<dbReference type="InterPro" id="IPR002071">
    <property type="entry name" value="Thermonucl_AS"/>
</dbReference>
<dbReference type="EMBL" id="FMXO01000004">
    <property type="protein sequence ID" value="SDB17547.1"/>
    <property type="molecule type" value="Genomic_DNA"/>
</dbReference>
<dbReference type="SUPFAM" id="SSF50199">
    <property type="entry name" value="Staphylococcal nuclease"/>
    <property type="match status" value="1"/>
</dbReference>
<dbReference type="Pfam" id="PF00565">
    <property type="entry name" value="SNase"/>
    <property type="match status" value="1"/>
</dbReference>
<evidence type="ECO:0000256" key="3">
    <source>
        <dbReference type="ARBA" id="ARBA00022801"/>
    </source>
</evidence>
<dbReference type="InterPro" id="IPR035437">
    <property type="entry name" value="SNase_OB-fold_sf"/>
</dbReference>
<dbReference type="STRING" id="617002.SAMN05660653_00838"/>
<dbReference type="SUPFAM" id="SSF57884">
    <property type="entry name" value="Ada DNA repair protein, N-terminal domain (N-Ada 10)"/>
    <property type="match status" value="1"/>
</dbReference>
<evidence type="ECO:0000259" key="4">
    <source>
        <dbReference type="PROSITE" id="PS50830"/>
    </source>
</evidence>
<keyword evidence="1" id="KW-0540">Nuclease</keyword>
<reference evidence="5 6" key="1">
    <citation type="submission" date="2016-10" db="EMBL/GenBank/DDBJ databases">
        <authorList>
            <person name="de Groot N.N."/>
        </authorList>
    </citation>
    <scope>NUCLEOTIDE SEQUENCE [LARGE SCALE GENOMIC DNA]</scope>
    <source>
        <strain evidence="5 6">ASO4-2</strain>
    </source>
</reference>
<dbReference type="InterPro" id="IPR016071">
    <property type="entry name" value="Staphylococal_nuclease_OB-fold"/>
</dbReference>
<accession>A0A1G6BA95</accession>
<protein>
    <submittedName>
        <fullName evidence="5">Micrococcal nuclease</fullName>
    </submittedName>
</protein>
<dbReference type="GO" id="GO:0016787">
    <property type="term" value="F:hydrolase activity"/>
    <property type="evidence" value="ECO:0007669"/>
    <property type="project" value="UniProtKB-KW"/>
</dbReference>
<dbReference type="PROSITE" id="PS50830">
    <property type="entry name" value="TNASE_3"/>
    <property type="match status" value="1"/>
</dbReference>
<feature type="domain" description="TNase-like" evidence="4">
    <location>
        <begin position="41"/>
        <end position="171"/>
    </location>
</feature>
<dbReference type="Gene3D" id="2.40.50.90">
    <property type="match status" value="1"/>
</dbReference>
<keyword evidence="2" id="KW-0255">Endonuclease</keyword>
<sequence length="234" mass="27096">MILMLHRHAMNRVCPVAAWRIGSQIMCLFLALWLFWPLPSHADEVRVKWIPDGDTIHLEDGRRVRLLGIDAPEFGRDNASDQYYAREARDYLRRLVGDRPVRLEADDQGPDRYGRILAYVYLADGRMANQVLVEEGMAFFYPHAHQSRDFQKQMLESQNRAISAQKGFWPRILSLPQPLTGWVGNRRSKRFHHPDSHYASRISSANRVAIFSLEQAFREGYAPARTSSPWPDAH</sequence>
<evidence type="ECO:0000256" key="2">
    <source>
        <dbReference type="ARBA" id="ARBA00022759"/>
    </source>
</evidence>
<organism evidence="5 6">
    <name type="scientific">Desulfonatronum thiosulfatophilum</name>
    <dbReference type="NCBI Taxonomy" id="617002"/>
    <lineage>
        <taxon>Bacteria</taxon>
        <taxon>Pseudomonadati</taxon>
        <taxon>Thermodesulfobacteriota</taxon>
        <taxon>Desulfovibrionia</taxon>
        <taxon>Desulfovibrionales</taxon>
        <taxon>Desulfonatronaceae</taxon>
        <taxon>Desulfonatronum</taxon>
    </lineage>
</organism>
<dbReference type="GO" id="GO:0003676">
    <property type="term" value="F:nucleic acid binding"/>
    <property type="evidence" value="ECO:0007669"/>
    <property type="project" value="InterPro"/>
</dbReference>
<dbReference type="PANTHER" id="PTHR12302">
    <property type="entry name" value="EBNA2 BINDING PROTEIN P100"/>
    <property type="match status" value="1"/>
</dbReference>